<proteinExistence type="predicted"/>
<comment type="caution">
    <text evidence="1">The sequence shown here is derived from an EMBL/GenBank/DDBJ whole genome shotgun (WGS) entry which is preliminary data.</text>
</comment>
<dbReference type="AlphaFoldDB" id="A0A2A5CHJ8"/>
<reference evidence="2" key="1">
    <citation type="submission" date="2017-08" db="EMBL/GenBank/DDBJ databases">
        <title>A dynamic microbial community with high functional redundancy inhabits the cold, oxic subseafloor aquifer.</title>
        <authorList>
            <person name="Tully B.J."/>
            <person name="Wheat C.G."/>
            <person name="Glazer B.T."/>
            <person name="Huber J.A."/>
        </authorList>
    </citation>
    <scope>NUCLEOTIDE SEQUENCE [LARGE SCALE GENOMIC DNA]</scope>
</reference>
<organism evidence="1 2">
    <name type="scientific">SAR86 cluster bacterium</name>
    <dbReference type="NCBI Taxonomy" id="2030880"/>
    <lineage>
        <taxon>Bacteria</taxon>
        <taxon>Pseudomonadati</taxon>
        <taxon>Pseudomonadota</taxon>
        <taxon>Gammaproteobacteria</taxon>
        <taxon>SAR86 cluster</taxon>
    </lineage>
</organism>
<name>A0A2A5CHJ8_9GAMM</name>
<evidence type="ECO:0000313" key="2">
    <source>
        <dbReference type="Proteomes" id="UP000228987"/>
    </source>
</evidence>
<dbReference type="Proteomes" id="UP000228987">
    <property type="component" value="Unassembled WGS sequence"/>
</dbReference>
<protein>
    <submittedName>
        <fullName evidence="1">Uncharacterized protein</fullName>
    </submittedName>
</protein>
<sequence length="142" mass="16005">MDNTHDIVALYGYFEKHLHSVYGKLPDKTNWNLPENTKSLINLIGGTDPKSTYFRYPKATTTVNDAKKSKMQEMDILEAIQKSKESGELIKSMVVLDSEDNITQSYDFNSEAIPELQSALSEVSDLFYGVHGAFRMELTAGF</sequence>
<accession>A0A2A5CHJ8</accession>
<evidence type="ECO:0000313" key="1">
    <source>
        <dbReference type="EMBL" id="PCJ42856.1"/>
    </source>
</evidence>
<dbReference type="EMBL" id="NVWI01000002">
    <property type="protein sequence ID" value="PCJ42856.1"/>
    <property type="molecule type" value="Genomic_DNA"/>
</dbReference>
<gene>
    <name evidence="1" type="ORF">COA71_04990</name>
</gene>